<feature type="domain" description="Amidase" evidence="2">
    <location>
        <begin position="26"/>
        <end position="468"/>
    </location>
</feature>
<gene>
    <name evidence="3" type="ORF">HY730_09565</name>
</gene>
<evidence type="ECO:0000313" key="3">
    <source>
        <dbReference type="EMBL" id="MBI4596603.1"/>
    </source>
</evidence>
<organism evidence="3 4">
    <name type="scientific">Tectimicrobiota bacterium</name>
    <dbReference type="NCBI Taxonomy" id="2528274"/>
    <lineage>
        <taxon>Bacteria</taxon>
        <taxon>Pseudomonadati</taxon>
        <taxon>Nitrospinota/Tectimicrobiota group</taxon>
        <taxon>Candidatus Tectimicrobiota</taxon>
    </lineage>
</organism>
<dbReference type="InterPro" id="IPR000120">
    <property type="entry name" value="Amidase"/>
</dbReference>
<comment type="similarity">
    <text evidence="1">Belongs to the amidase family.</text>
</comment>
<dbReference type="InterPro" id="IPR023631">
    <property type="entry name" value="Amidase_dom"/>
</dbReference>
<accession>A0A933GNI2</accession>
<dbReference type="InterPro" id="IPR020556">
    <property type="entry name" value="Amidase_CS"/>
</dbReference>
<dbReference type="EMBL" id="JACQWF010000414">
    <property type="protein sequence ID" value="MBI4596603.1"/>
    <property type="molecule type" value="Genomic_DNA"/>
</dbReference>
<proteinExistence type="inferred from homology"/>
<evidence type="ECO:0000313" key="4">
    <source>
        <dbReference type="Proteomes" id="UP000772181"/>
    </source>
</evidence>
<dbReference type="AlphaFoldDB" id="A0A933GNI2"/>
<comment type="caution">
    <text evidence="3">The sequence shown here is derived from an EMBL/GenBank/DDBJ whole genome shotgun (WGS) entry which is preliminary data.</text>
</comment>
<dbReference type="GO" id="GO:0003824">
    <property type="term" value="F:catalytic activity"/>
    <property type="evidence" value="ECO:0007669"/>
    <property type="project" value="InterPro"/>
</dbReference>
<dbReference type="PANTHER" id="PTHR11895:SF7">
    <property type="entry name" value="GLUTAMYL-TRNA(GLN) AMIDOTRANSFERASE SUBUNIT A, MITOCHONDRIAL"/>
    <property type="match status" value="1"/>
</dbReference>
<evidence type="ECO:0000259" key="2">
    <source>
        <dbReference type="Pfam" id="PF01425"/>
    </source>
</evidence>
<dbReference type="PANTHER" id="PTHR11895">
    <property type="entry name" value="TRANSAMIDASE"/>
    <property type="match status" value="1"/>
</dbReference>
<protein>
    <submittedName>
        <fullName evidence="3">Amidase</fullName>
    </submittedName>
</protein>
<dbReference type="Proteomes" id="UP000772181">
    <property type="component" value="Unassembled WGS sequence"/>
</dbReference>
<dbReference type="Pfam" id="PF01425">
    <property type="entry name" value="Amidase"/>
    <property type="match status" value="1"/>
</dbReference>
<dbReference type="PROSITE" id="PS00571">
    <property type="entry name" value="AMIDASES"/>
    <property type="match status" value="1"/>
</dbReference>
<sequence>MRDDLTGYDAIGLGELIRKGEIKPSELIETTIKSIEKINPRLNAVIYKMYELARQQAAALESKSSGSNKFESLLSGVPFLLKDLLAEYKGTPFHEGSLAVKGYISKIDTELVKRQKSAGLITVGKTNTPEFGLMPCTDPAIYGPTCNPWNPALTAGGSSGGSAAAVAAGVVTMAHGNDMGGSIRIPASCCGLFGLKPTRGRNPLGPLFGDICSGLVHEHAITRTVRDSAALLDATSGPELGDPYCAPPKERPLIEEIGRQPGPLKMALLTGIPDGWHDDKQLHPDCKKAAEEAALLCESLGHTVEAISPQDLSHSSLQRSFNLMATGYTGHVFAYWEAELGKKITQDQVEPVTWATYQAGLRRTAGDYLRAVEDIQRFARKMAHCLNERGYSVILSPTLALPPQKHEAFKPTPDDPRAGIKMIRTFGTFTFPFNTTGQPAMSVPLFWNKENVPIGVQFASRFGDEATLFRLASQLEQARPWAERKPPIHCGHP</sequence>
<evidence type="ECO:0000256" key="1">
    <source>
        <dbReference type="ARBA" id="ARBA00009199"/>
    </source>
</evidence>
<reference evidence="3" key="1">
    <citation type="submission" date="2020-07" db="EMBL/GenBank/DDBJ databases">
        <title>Huge and variable diversity of episymbiotic CPR bacteria and DPANN archaea in groundwater ecosystems.</title>
        <authorList>
            <person name="He C.Y."/>
            <person name="Keren R."/>
            <person name="Whittaker M."/>
            <person name="Farag I.F."/>
            <person name="Doudna J."/>
            <person name="Cate J.H.D."/>
            <person name="Banfield J.F."/>
        </authorList>
    </citation>
    <scope>NUCLEOTIDE SEQUENCE</scope>
    <source>
        <strain evidence="3">NC_groundwater_1482_Ag_S-0.65um_47_24</strain>
    </source>
</reference>
<name>A0A933GNI2_UNCTE</name>
<dbReference type="SUPFAM" id="SSF75304">
    <property type="entry name" value="Amidase signature (AS) enzymes"/>
    <property type="match status" value="1"/>
</dbReference>
<dbReference type="InterPro" id="IPR036928">
    <property type="entry name" value="AS_sf"/>
</dbReference>
<dbReference type="Gene3D" id="3.90.1300.10">
    <property type="entry name" value="Amidase signature (AS) domain"/>
    <property type="match status" value="1"/>
</dbReference>